<protein>
    <submittedName>
        <fullName evidence="1">Uncharacterized protein</fullName>
    </submittedName>
</protein>
<dbReference type="EMBL" id="JAIVGD010000003">
    <property type="protein sequence ID" value="KAH0777463.1"/>
    <property type="molecule type" value="Genomic_DNA"/>
</dbReference>
<evidence type="ECO:0000313" key="2">
    <source>
        <dbReference type="Proteomes" id="UP000826656"/>
    </source>
</evidence>
<comment type="caution">
    <text evidence="1">The sequence shown here is derived from an EMBL/GenBank/DDBJ whole genome shotgun (WGS) entry which is preliminary data.</text>
</comment>
<sequence>MSCPKRTKRQMLCLQVSFSQASDKPSSGWERGYLPQQYRIIITPRHRPMSTASHMPDSFED</sequence>
<gene>
    <name evidence="1" type="ORF">KY290_008874</name>
</gene>
<accession>A0ABQ7WBN4</accession>
<name>A0ABQ7WBN4_SOLTU</name>
<proteinExistence type="predicted"/>
<dbReference type="Proteomes" id="UP000826656">
    <property type="component" value="Unassembled WGS sequence"/>
</dbReference>
<keyword evidence="2" id="KW-1185">Reference proteome</keyword>
<reference evidence="1 2" key="1">
    <citation type="journal article" date="2021" name="bioRxiv">
        <title>Chromosome-scale and haplotype-resolved genome assembly of a tetraploid potato cultivar.</title>
        <authorList>
            <person name="Sun H."/>
            <person name="Jiao W.-B."/>
            <person name="Krause K."/>
            <person name="Campoy J.A."/>
            <person name="Goel M."/>
            <person name="Folz-Donahue K."/>
            <person name="Kukat C."/>
            <person name="Huettel B."/>
            <person name="Schneeberger K."/>
        </authorList>
    </citation>
    <scope>NUCLEOTIDE SEQUENCE [LARGE SCALE GENOMIC DNA]</scope>
    <source>
        <strain evidence="1">SolTubOtavaFocal</strain>
        <tissue evidence="1">Leaves</tissue>
    </source>
</reference>
<evidence type="ECO:0000313" key="1">
    <source>
        <dbReference type="EMBL" id="KAH0777463.1"/>
    </source>
</evidence>
<organism evidence="1 2">
    <name type="scientific">Solanum tuberosum</name>
    <name type="common">Potato</name>
    <dbReference type="NCBI Taxonomy" id="4113"/>
    <lineage>
        <taxon>Eukaryota</taxon>
        <taxon>Viridiplantae</taxon>
        <taxon>Streptophyta</taxon>
        <taxon>Embryophyta</taxon>
        <taxon>Tracheophyta</taxon>
        <taxon>Spermatophyta</taxon>
        <taxon>Magnoliopsida</taxon>
        <taxon>eudicotyledons</taxon>
        <taxon>Gunneridae</taxon>
        <taxon>Pentapetalae</taxon>
        <taxon>asterids</taxon>
        <taxon>lamiids</taxon>
        <taxon>Solanales</taxon>
        <taxon>Solanaceae</taxon>
        <taxon>Solanoideae</taxon>
        <taxon>Solaneae</taxon>
        <taxon>Solanum</taxon>
    </lineage>
</organism>